<organism evidence="6 7">
    <name type="scientific">candidate division CSSED10-310 bacterium</name>
    <dbReference type="NCBI Taxonomy" id="2855610"/>
    <lineage>
        <taxon>Bacteria</taxon>
        <taxon>Bacteria division CSSED10-310</taxon>
    </lineage>
</organism>
<keyword evidence="7" id="KW-1185">Reference proteome</keyword>
<sequence length="472" mass="54420">MRQFQNVKHFTLKHIFSWLLQFFSSRSDQTFIFLTTLAEKWAKKDYYQREIRHIRRLFLTGHPSLQVARKIMGDIDPHHRRKLVETFIINQLLVGTEKRQYFSSLPDGFYPPGFAVISPSMNCNLSCYGCYSSLHSKQEELSYEQFDSVLRQQKEMGMYFAVISGGEPFIYKHIFDIFKEHSDVAFLVFTNGAALTDKIVARIADLGNILPCISVEGFEEETDHRRGKGHYHKVMDAFSALRQTNLLYGFSATQTRLNSDILTSDQYIDIFIEQGCVLGWYFHYMPVGKSPAMELLPTPEQRNHLRERVAYFRKYKPILLGDFHNDGPVVGGCIAGGRKYLHINSTGDIEPCVFLQYSTHNIKEHSLQDALRSPFFKHIREGQDNNKNLLRPCTIVDCPSISRNAVEKNGANPSHHGADALFTNLKSEIDTYSKNYGKIADEVWANMPQTREELLRQEEEIFARTGKLSEDE</sequence>
<evidence type="ECO:0000256" key="3">
    <source>
        <dbReference type="ARBA" id="ARBA00023004"/>
    </source>
</evidence>
<dbReference type="CDD" id="cd21128">
    <property type="entry name" value="SPASM_rSAM"/>
    <property type="match status" value="1"/>
</dbReference>
<dbReference type="SFLD" id="SFLDS00029">
    <property type="entry name" value="Radical_SAM"/>
    <property type="match status" value="1"/>
</dbReference>
<dbReference type="PANTHER" id="PTHR43524">
    <property type="entry name" value="RADICAL SAM SUPERFAMILY PROTEIN"/>
    <property type="match status" value="1"/>
</dbReference>
<gene>
    <name evidence="6" type="ORF">ACFL27_07825</name>
</gene>
<dbReference type="InterPro" id="IPR007197">
    <property type="entry name" value="rSAM"/>
</dbReference>
<evidence type="ECO:0000256" key="2">
    <source>
        <dbReference type="ARBA" id="ARBA00022723"/>
    </source>
</evidence>
<dbReference type="PANTHER" id="PTHR43524:SF1">
    <property type="entry name" value="RADICAL SAM SUPERFAMILY PROTEIN"/>
    <property type="match status" value="1"/>
</dbReference>
<keyword evidence="2" id="KW-0479">Metal-binding</keyword>
<dbReference type="SUPFAM" id="SSF102114">
    <property type="entry name" value="Radical SAM enzymes"/>
    <property type="match status" value="1"/>
</dbReference>
<dbReference type="InterPro" id="IPR023885">
    <property type="entry name" value="4Fe4S-binding_SPASM_dom"/>
</dbReference>
<keyword evidence="1" id="KW-0949">S-adenosyl-L-methionine</keyword>
<dbReference type="CDD" id="cd01335">
    <property type="entry name" value="Radical_SAM"/>
    <property type="match status" value="1"/>
</dbReference>
<dbReference type="Pfam" id="PF04055">
    <property type="entry name" value="Radical_SAM"/>
    <property type="match status" value="1"/>
</dbReference>
<evidence type="ECO:0000256" key="1">
    <source>
        <dbReference type="ARBA" id="ARBA00022691"/>
    </source>
</evidence>
<dbReference type="SFLD" id="SFLDG01067">
    <property type="entry name" value="SPASM/twitch_domain_containing"/>
    <property type="match status" value="1"/>
</dbReference>
<dbReference type="Proteomes" id="UP001594351">
    <property type="component" value="Unassembled WGS sequence"/>
</dbReference>
<dbReference type="Gene3D" id="3.20.20.70">
    <property type="entry name" value="Aldolase class I"/>
    <property type="match status" value="1"/>
</dbReference>
<evidence type="ECO:0000256" key="4">
    <source>
        <dbReference type="ARBA" id="ARBA00023014"/>
    </source>
</evidence>
<feature type="domain" description="Radical SAM core" evidence="5">
    <location>
        <begin position="109"/>
        <end position="319"/>
    </location>
</feature>
<keyword evidence="3" id="KW-0408">Iron</keyword>
<dbReference type="Pfam" id="PF13186">
    <property type="entry name" value="SPASM"/>
    <property type="match status" value="1"/>
</dbReference>
<dbReference type="InterPro" id="IPR013785">
    <property type="entry name" value="Aldolase_TIM"/>
</dbReference>
<accession>A0ABV6YV53</accession>
<dbReference type="InterPro" id="IPR058240">
    <property type="entry name" value="rSAM_sf"/>
</dbReference>
<proteinExistence type="predicted"/>
<protein>
    <submittedName>
        <fullName evidence="6">Radical SAM protein</fullName>
    </submittedName>
</protein>
<evidence type="ECO:0000259" key="5">
    <source>
        <dbReference type="PROSITE" id="PS51918"/>
    </source>
</evidence>
<evidence type="ECO:0000313" key="7">
    <source>
        <dbReference type="Proteomes" id="UP001594351"/>
    </source>
</evidence>
<dbReference type="PROSITE" id="PS51918">
    <property type="entry name" value="RADICAL_SAM"/>
    <property type="match status" value="1"/>
</dbReference>
<dbReference type="EMBL" id="JBHPBY010000075">
    <property type="protein sequence ID" value="MFC1850084.1"/>
    <property type="molecule type" value="Genomic_DNA"/>
</dbReference>
<comment type="caution">
    <text evidence="6">The sequence shown here is derived from an EMBL/GenBank/DDBJ whole genome shotgun (WGS) entry which is preliminary data.</text>
</comment>
<name>A0ABV6YV53_UNCC1</name>
<evidence type="ECO:0000313" key="6">
    <source>
        <dbReference type="EMBL" id="MFC1850084.1"/>
    </source>
</evidence>
<reference evidence="6 7" key="1">
    <citation type="submission" date="2024-09" db="EMBL/GenBank/DDBJ databases">
        <title>Laminarin stimulates single cell rates of sulfate reduction while oxygen inhibits transcriptomic activity in coastal marine sediment.</title>
        <authorList>
            <person name="Lindsay M."/>
            <person name="Orcutt B."/>
            <person name="Emerson D."/>
            <person name="Stepanauskas R."/>
            <person name="D'Angelo T."/>
        </authorList>
    </citation>
    <scope>NUCLEOTIDE SEQUENCE [LARGE SCALE GENOMIC DNA]</scope>
    <source>
        <strain evidence="6">SAG AM-311-K15</strain>
    </source>
</reference>
<keyword evidence="4" id="KW-0411">Iron-sulfur</keyword>